<keyword evidence="2" id="KW-1185">Reference proteome</keyword>
<accession>A0A511AZQ0</accession>
<comment type="caution">
    <text evidence="1">The sequence shown here is derived from an EMBL/GenBank/DDBJ whole genome shotgun (WGS) entry which is preliminary data.</text>
</comment>
<evidence type="ECO:0000313" key="2">
    <source>
        <dbReference type="Proteomes" id="UP000321230"/>
    </source>
</evidence>
<dbReference type="EMBL" id="BJUZ01000002">
    <property type="protein sequence ID" value="GEK93689.1"/>
    <property type="molecule type" value="Genomic_DNA"/>
</dbReference>
<dbReference type="Gene3D" id="3.40.50.2000">
    <property type="entry name" value="Glycogen Phosphorylase B"/>
    <property type="match status" value="1"/>
</dbReference>
<gene>
    <name evidence="1" type="ORF">GWA01_14590</name>
</gene>
<evidence type="ECO:0008006" key="3">
    <source>
        <dbReference type="Google" id="ProtNLM"/>
    </source>
</evidence>
<dbReference type="CDD" id="cd03801">
    <property type="entry name" value="GT4_PimA-like"/>
    <property type="match status" value="1"/>
</dbReference>
<dbReference type="SUPFAM" id="SSF53756">
    <property type="entry name" value="UDP-Glycosyltransferase/glycogen phosphorylase"/>
    <property type="match status" value="1"/>
</dbReference>
<dbReference type="Pfam" id="PF13692">
    <property type="entry name" value="Glyco_trans_1_4"/>
    <property type="match status" value="1"/>
</dbReference>
<dbReference type="PANTHER" id="PTHR12526">
    <property type="entry name" value="GLYCOSYLTRANSFERASE"/>
    <property type="match status" value="1"/>
</dbReference>
<dbReference type="AlphaFoldDB" id="A0A511AZQ0"/>
<protein>
    <recommendedName>
        <fullName evidence="3">Glycosyl transferase</fullName>
    </recommendedName>
</protein>
<sequence length="571" mass="63171">MDVLLDRPLSGSPFRLAPLPATLRGSLDIADRRHVAGWVQDAANPDRTVWLTLWLDGKPVSRFPANQFRRDLREAGFGTGRHGFDHIFPAPLDPLQGHDIYLTHGDTPFGNPVTLARAGTLDTAMRNYLSTLLQGIDTLPEREKALSFLMHEAKSLKDRTGALLTDCDARARKAQARRQQIPTAPIPPTILFVDDQAPDITRDAGSVAIVSHMSAIQALGYRVFFVASRRPSSEDDRRKLATLEIECLTEPFCSGPEDALRHLGDGLEAIYLHRLNNAECYSALARAFAPTATLIWSIADLASMRLHRQATIEHRPELDRMATNLEVRESMCAWLADVTITHSSVEAEWISRTIPTARAAIIPWAVPVLSRRKTTIDRPTITFVGHFAHAPNLDAAKWLVLDILPRLRKLCPDIRCRLIGSAMPHAIHQLAADDVEILGFVPDLHPALAQTTLCIAPLRYGAGLKGKVLESWSVGIPIVMTPIAAEGLVDSEDPLWEMAIASTAEDFARKTALFLEKPSLGRKQITEARRILRERFSAALIQETFRTLLPPVEISLPSPETFTDPAEPSLN</sequence>
<reference evidence="1 2" key="1">
    <citation type="submission" date="2019-07" db="EMBL/GenBank/DDBJ databases">
        <title>Whole genome shotgun sequence of Gluconobacter wancherniae NBRC 103581.</title>
        <authorList>
            <person name="Hosoyama A."/>
            <person name="Uohara A."/>
            <person name="Ohji S."/>
            <person name="Ichikawa N."/>
        </authorList>
    </citation>
    <scope>NUCLEOTIDE SEQUENCE [LARGE SCALE GENOMIC DNA]</scope>
    <source>
        <strain evidence="1 2">NBRC 103581</strain>
    </source>
</reference>
<proteinExistence type="predicted"/>
<name>A0A511AZQ0_9PROT</name>
<evidence type="ECO:0000313" key="1">
    <source>
        <dbReference type="EMBL" id="GEK93689.1"/>
    </source>
</evidence>
<organism evidence="1 2">
    <name type="scientific">Gluconobacter wancherniae NBRC 103581</name>
    <dbReference type="NCBI Taxonomy" id="656744"/>
    <lineage>
        <taxon>Bacteria</taxon>
        <taxon>Pseudomonadati</taxon>
        <taxon>Pseudomonadota</taxon>
        <taxon>Alphaproteobacteria</taxon>
        <taxon>Acetobacterales</taxon>
        <taxon>Acetobacteraceae</taxon>
        <taxon>Gluconobacter</taxon>
    </lineage>
</organism>
<dbReference type="Proteomes" id="UP000321230">
    <property type="component" value="Unassembled WGS sequence"/>
</dbReference>
<dbReference type="PANTHER" id="PTHR12526:SF584">
    <property type="entry name" value="GLYCOSYLTRANSFERASE"/>
    <property type="match status" value="1"/>
</dbReference>